<dbReference type="Proteomes" id="UP000077824">
    <property type="component" value="Chromosome"/>
</dbReference>
<dbReference type="OrthoDB" id="8595007at2"/>
<organism evidence="2 3">
    <name type="scientific">Chryseobacterium glaciei</name>
    <dbReference type="NCBI Taxonomy" id="1685010"/>
    <lineage>
        <taxon>Bacteria</taxon>
        <taxon>Pseudomonadati</taxon>
        <taxon>Bacteroidota</taxon>
        <taxon>Flavobacteriia</taxon>
        <taxon>Flavobacteriales</taxon>
        <taxon>Weeksellaceae</taxon>
        <taxon>Chryseobacterium group</taxon>
        <taxon>Chryseobacterium</taxon>
    </lineage>
</organism>
<dbReference type="EMBL" id="CP015199">
    <property type="protein sequence ID" value="ANF49342.1"/>
    <property type="molecule type" value="Genomic_DNA"/>
</dbReference>
<dbReference type="InterPro" id="IPR024618">
    <property type="entry name" value="DUF3857"/>
</dbReference>
<proteinExistence type="predicted"/>
<keyword evidence="3" id="KW-1185">Reference proteome</keyword>
<dbReference type="Gene3D" id="2.60.120.1130">
    <property type="match status" value="1"/>
</dbReference>
<gene>
    <name evidence="2" type="ORF">A0O34_01675</name>
</gene>
<dbReference type="Gene3D" id="2.60.40.3140">
    <property type="match status" value="1"/>
</dbReference>
<dbReference type="Pfam" id="PF12969">
    <property type="entry name" value="DUF3857"/>
    <property type="match status" value="1"/>
</dbReference>
<dbReference type="Gene3D" id="3.10.620.30">
    <property type="match status" value="1"/>
</dbReference>
<dbReference type="AlphaFoldDB" id="A0A172XR92"/>
<evidence type="ECO:0000313" key="2">
    <source>
        <dbReference type="EMBL" id="ANF49342.1"/>
    </source>
</evidence>
<name>A0A172XR92_9FLAO</name>
<dbReference type="RefSeq" id="WP_066750561.1">
    <property type="nucleotide sequence ID" value="NZ_CP015199.1"/>
</dbReference>
<reference evidence="2 3" key="1">
    <citation type="submission" date="2016-04" db="EMBL/GenBank/DDBJ databases">
        <title>Complete Genome Sequence of Chryseobacterium sp. IHBB 10212.</title>
        <authorList>
            <person name="Pal M."/>
            <person name="Swarnkar M.K."/>
            <person name="Kaushal K."/>
            <person name="Chhibber S."/>
            <person name="Singh A.K."/>
            <person name="Gulati A."/>
        </authorList>
    </citation>
    <scope>NUCLEOTIDE SEQUENCE [LARGE SCALE GENOMIC DNA]</scope>
    <source>
        <strain evidence="2 3">IHBB 10212</strain>
    </source>
</reference>
<evidence type="ECO:0000313" key="3">
    <source>
        <dbReference type="Proteomes" id="UP000077824"/>
    </source>
</evidence>
<feature type="domain" description="DUF3857" evidence="1">
    <location>
        <begin position="55"/>
        <end position="212"/>
    </location>
</feature>
<dbReference type="STRING" id="1685010.A0O34_01675"/>
<protein>
    <submittedName>
        <fullName evidence="2">GTPase</fullName>
    </submittedName>
</protein>
<evidence type="ECO:0000259" key="1">
    <source>
        <dbReference type="Pfam" id="PF12969"/>
    </source>
</evidence>
<sequence>MMKILCIGACSIASLYYAQTYPASAIPENLKKNADVVVRKDFTTIQINKIDDIKYQYNKALTVLNKDGDEKAVVNIAYEKGDQISDVKVIVYDESGKKIKSYSKSDFGDYANNSQGVFYSDSRFLSLTYTPVQYPYTVEYSYQITDENTVFIPDFTPFSSTNTSVEEKQFKIINKSGIDLRTKIYPSKYNYASVIENNNGTEKVYTYKNVPAIDEINLLPQPEKILPKVSFSLAKFNLEGKQGNLTTWSDFGSWYYNSILEPVSVSTPTIKAEVAGLNLQGSTEEKVKKLYQYMQAKTRYIFVALGIGGWQPMLPDEVHKKGYGDCKGLTNYMKTLLDEAGIPSYYSVINSSSSDISFDPDFPKMGGNHAILMVPTEKGNIWLENTSQQMAFNHLSYNTTDRNVLSIKKNGIELINTPASSAEKNREKQILKVKLNEDNSLTGVGEFVYTGSQYDYNVGFANLSPKEKNEAIKKRLDVLNCEKIEMKNFVNDRDNAFATYNIDFKANNYSKNAGSSVIFRAVPIFTNSIYKTEENRELPFEIGQSFEDEFEINFTIPNSFKIDEVPNDVNLISEFGTYKLSFIKNGSELKVSRKIRVNKGVFPKEKYNDYINFRKKTISNDNSKILITKI</sequence>
<dbReference type="KEGG" id="chh:A0O34_01675"/>
<accession>A0A172XR92</accession>